<reference evidence="3" key="2">
    <citation type="submission" date="2003-12" db="EMBL/GenBank/DDBJ databases">
        <title>Monterey Bay Coastal Ocean Microbial Observatory environmental clone sequencing.</title>
        <authorList>
            <person name="DeLong E.F."/>
        </authorList>
    </citation>
    <scope>NUCLEOTIDE SEQUENCE</scope>
</reference>
<organism evidence="3">
    <name type="scientific">uncultured marine bacterium 578</name>
    <dbReference type="NCBI Taxonomy" id="257399"/>
    <lineage>
        <taxon>Bacteria</taxon>
        <taxon>environmental samples</taxon>
    </lineage>
</organism>
<proteinExistence type="inferred from homology"/>
<gene>
    <name evidence="3" type="ORF">MBMO_EBAC080-L31E09.28</name>
</gene>
<dbReference type="NCBIfam" id="NF002490">
    <property type="entry name" value="PRK01777.1"/>
    <property type="match status" value="1"/>
</dbReference>
<dbReference type="EMBL" id="AY458646">
    <property type="protein sequence ID" value="AAR38110.1"/>
    <property type="molecule type" value="Genomic_DNA"/>
</dbReference>
<accession>Q6SFV2</accession>
<dbReference type="AlphaFoldDB" id="Q6SFV2"/>
<dbReference type="InterPro" id="IPR005346">
    <property type="entry name" value="RnfH"/>
</dbReference>
<evidence type="ECO:0000313" key="3">
    <source>
        <dbReference type="EMBL" id="AAR38110.1"/>
    </source>
</evidence>
<dbReference type="Gene3D" id="3.10.20.280">
    <property type="entry name" value="RnfH-like"/>
    <property type="match status" value="1"/>
</dbReference>
<evidence type="ECO:0000256" key="1">
    <source>
        <dbReference type="ARBA" id="ARBA00010645"/>
    </source>
</evidence>
<dbReference type="PANTHER" id="PTHR37483:SF1">
    <property type="entry name" value="UPF0125 PROTEIN RATB"/>
    <property type="match status" value="1"/>
</dbReference>
<dbReference type="InterPro" id="IPR037021">
    <property type="entry name" value="RnfH_sf"/>
</dbReference>
<reference evidence="3" key="1">
    <citation type="submission" date="2003-11" db="EMBL/GenBank/DDBJ databases">
        <authorList>
            <person name="Heidelberg J.F."/>
            <person name="Eisen J.A."/>
            <person name="Nelson W.C."/>
            <person name="DeLong E.F."/>
        </authorList>
    </citation>
    <scope>NUCLEOTIDE SEQUENCE</scope>
</reference>
<comment type="similarity">
    <text evidence="1 2">Belongs to the UPF0125 (RnfH) family.</text>
</comment>
<name>Q6SFV2_9BACT</name>
<dbReference type="Pfam" id="PF03658">
    <property type="entry name" value="Ub-RnfH"/>
    <property type="match status" value="1"/>
</dbReference>
<protein>
    <recommendedName>
        <fullName evidence="2">UPF0125 protein MBMO_EBAC080-L31E09.28</fullName>
    </recommendedName>
</protein>
<sequence length="103" mass="11643">MIFMIVEVAYALPDKQSLVSLEVEKGTTLKEAIEASGILDSFEQIDLTKDRVGIFSKFATLDTVLREKDRVEIYRPLIADPKKVRKERAAEGKAMRSNKKAKN</sequence>
<dbReference type="InterPro" id="IPR016155">
    <property type="entry name" value="Mopterin_synth/thiamin_S_b"/>
</dbReference>
<evidence type="ECO:0000256" key="2">
    <source>
        <dbReference type="HAMAP-Rule" id="MF_00460"/>
    </source>
</evidence>
<dbReference type="PANTHER" id="PTHR37483">
    <property type="entry name" value="UPF0125 PROTEIN RATB"/>
    <property type="match status" value="1"/>
</dbReference>
<dbReference type="HAMAP" id="MF_00460">
    <property type="entry name" value="UPF0125_RnfH"/>
    <property type="match status" value="1"/>
</dbReference>
<dbReference type="SUPFAM" id="SSF54285">
    <property type="entry name" value="MoaD/ThiS"/>
    <property type="match status" value="1"/>
</dbReference>